<comment type="caution">
    <text evidence="2">The sequence shown here is derived from an EMBL/GenBank/DDBJ whole genome shotgun (WGS) entry which is preliminary data.</text>
</comment>
<dbReference type="EMBL" id="JAXCGZ010007886">
    <property type="protein sequence ID" value="KAK7078338.1"/>
    <property type="molecule type" value="Genomic_DNA"/>
</dbReference>
<evidence type="ECO:0000313" key="3">
    <source>
        <dbReference type="Proteomes" id="UP001381693"/>
    </source>
</evidence>
<reference evidence="2 3" key="1">
    <citation type="submission" date="2023-11" db="EMBL/GenBank/DDBJ databases">
        <title>Halocaridina rubra genome assembly.</title>
        <authorList>
            <person name="Smith C."/>
        </authorList>
    </citation>
    <scope>NUCLEOTIDE SEQUENCE [LARGE SCALE GENOMIC DNA]</scope>
    <source>
        <strain evidence="2">EP-1</strain>
        <tissue evidence="2">Whole</tissue>
    </source>
</reference>
<evidence type="ECO:0000313" key="2">
    <source>
        <dbReference type="EMBL" id="KAK7078338.1"/>
    </source>
</evidence>
<accession>A0AAN9A8B3</accession>
<organism evidence="2 3">
    <name type="scientific">Halocaridina rubra</name>
    <name type="common">Hawaiian red shrimp</name>
    <dbReference type="NCBI Taxonomy" id="373956"/>
    <lineage>
        <taxon>Eukaryota</taxon>
        <taxon>Metazoa</taxon>
        <taxon>Ecdysozoa</taxon>
        <taxon>Arthropoda</taxon>
        <taxon>Crustacea</taxon>
        <taxon>Multicrustacea</taxon>
        <taxon>Malacostraca</taxon>
        <taxon>Eumalacostraca</taxon>
        <taxon>Eucarida</taxon>
        <taxon>Decapoda</taxon>
        <taxon>Pleocyemata</taxon>
        <taxon>Caridea</taxon>
        <taxon>Atyoidea</taxon>
        <taxon>Atyidae</taxon>
        <taxon>Halocaridina</taxon>
    </lineage>
</organism>
<gene>
    <name evidence="2" type="ORF">SK128_020716</name>
</gene>
<dbReference type="AlphaFoldDB" id="A0AAN9A8B3"/>
<keyword evidence="3" id="KW-1185">Reference proteome</keyword>
<feature type="compositionally biased region" description="Low complexity" evidence="1">
    <location>
        <begin position="54"/>
        <end position="65"/>
    </location>
</feature>
<protein>
    <submittedName>
        <fullName evidence="2">Uncharacterized protein</fullName>
    </submittedName>
</protein>
<evidence type="ECO:0000256" key="1">
    <source>
        <dbReference type="SAM" id="MobiDB-lite"/>
    </source>
</evidence>
<feature type="region of interest" description="Disordered" evidence="1">
    <location>
        <begin position="18"/>
        <end position="117"/>
    </location>
</feature>
<sequence>DDKCLYACFYFYFLIRSLSDSPEPGPSGIENKKRKTRLPSPSRHIADRHRRHTCSSSSGDSSGIRSRSHSPRIQSLHPEFADTHHTPSAENQQYVCQSRSPPSPIRIKTKPSSPPLG</sequence>
<proteinExistence type="predicted"/>
<dbReference type="Proteomes" id="UP001381693">
    <property type="component" value="Unassembled WGS sequence"/>
</dbReference>
<name>A0AAN9A8B3_HALRR</name>
<feature type="compositionally biased region" description="Polar residues" evidence="1">
    <location>
        <begin position="88"/>
        <end position="100"/>
    </location>
</feature>
<feature type="non-terminal residue" evidence="2">
    <location>
        <position position="1"/>
    </location>
</feature>